<accession>A0A1L0DZU1</accession>
<name>A0A1L0DZU1_9ASCO</name>
<evidence type="ECO:0000313" key="3">
    <source>
        <dbReference type="Proteomes" id="UP000182334"/>
    </source>
</evidence>
<feature type="compositionally biased region" description="Low complexity" evidence="1">
    <location>
        <begin position="30"/>
        <end position="47"/>
    </location>
</feature>
<gene>
    <name evidence="2" type="ORF">SAMEA4029010_CIC11G00000000935</name>
</gene>
<evidence type="ECO:0000313" key="2">
    <source>
        <dbReference type="EMBL" id="SGZ57814.1"/>
    </source>
</evidence>
<dbReference type="EMBL" id="LT635762">
    <property type="protein sequence ID" value="SGZ57814.1"/>
    <property type="molecule type" value="Genomic_DNA"/>
</dbReference>
<dbReference type="AlphaFoldDB" id="A0A1L0DZU1"/>
<feature type="region of interest" description="Disordered" evidence="1">
    <location>
        <begin position="139"/>
        <end position="158"/>
    </location>
</feature>
<sequence length="742" mass="85633">MNFYIVPAGLYQTQQKMGKKKHGKKRTSRSSRTSSSSDKTDTPSLKSNTTFGGSIKSLPDTPEDSDPNEISQIPPESGSRMNYNKAPEFSSSTTNTIPLDMEQRHSSGSTTSLTVNTRDQDKRPGLFSVPSDFQQNRRSSIMSFSSSQSKSSNLARKASYSQVPTASISSQLPPGTVDVRPELFSRQGSHLDHSKPHFHVPKFRPITDLSVLNKESLLRHNFLNPNYMSTRYNNFLQILSEHHLSDSMNFAAVREHSLMKFINRHIISKREREMSHAIKSKEDIRYYEGLISYELLQCRTFLRRLISLQSKEIPNRDCIISCEELLQINFINYVRYLLNLPNVLPVAPENLDDILAKHYHFRSFFSEMSSALYSLRKEGYTYEMPTSTSDVEILLETISKVSYEFILLEKYAIHILVKLNHNFAIEQRIVSHLFSLFDLNIKLERMESLKVLNFNTYFSAQYSWYMAITLPFVRVFEANIYGEDPAIVSSLDSYRAHLAATADKRQNFKDSDRLLYEKYFSRLKFKDFLQFVQLSRKDLVSLQRNTFDKFGDHSLDYGHRDFQFKPPNFEFFANSLSTLESETFHVIHSRDIALQLSPTNFKVILAEFYRLLKKGGVLEVPLFKSGDDHIQDLVNPGTSKFPNLTKFMDLEVARTFDLIPHLLESLFEELGQIFGAKNVKFSSALLSPKNDMNSFFIKHTALSVYEIYGDVDSYCSRFATEDNSNVDKDCFHYYFYIRAEKA</sequence>
<proteinExistence type="predicted"/>
<feature type="region of interest" description="Disordered" evidence="1">
    <location>
        <begin position="1"/>
        <end position="134"/>
    </location>
</feature>
<dbReference type="Gene3D" id="3.40.50.150">
    <property type="entry name" value="Vaccinia Virus protein VP39"/>
    <property type="match status" value="1"/>
</dbReference>
<protein>
    <submittedName>
        <fullName evidence="2">CIC11C00000000935</fullName>
    </submittedName>
</protein>
<dbReference type="InterPro" id="IPR029063">
    <property type="entry name" value="SAM-dependent_MTases_sf"/>
</dbReference>
<feature type="compositionally biased region" description="Basic residues" evidence="1">
    <location>
        <begin position="17"/>
        <end position="29"/>
    </location>
</feature>
<dbReference type="OrthoDB" id="2013972at2759"/>
<evidence type="ECO:0000256" key="1">
    <source>
        <dbReference type="SAM" id="MobiDB-lite"/>
    </source>
</evidence>
<dbReference type="SUPFAM" id="SSF53335">
    <property type="entry name" value="S-adenosyl-L-methionine-dependent methyltransferases"/>
    <property type="match status" value="1"/>
</dbReference>
<feature type="compositionally biased region" description="Low complexity" evidence="1">
    <location>
        <begin position="139"/>
        <end position="152"/>
    </location>
</feature>
<organism evidence="2 3">
    <name type="scientific">Sungouiella intermedia</name>
    <dbReference type="NCBI Taxonomy" id="45354"/>
    <lineage>
        <taxon>Eukaryota</taxon>
        <taxon>Fungi</taxon>
        <taxon>Dikarya</taxon>
        <taxon>Ascomycota</taxon>
        <taxon>Saccharomycotina</taxon>
        <taxon>Pichiomycetes</taxon>
        <taxon>Metschnikowiaceae</taxon>
        <taxon>Sungouiella</taxon>
    </lineage>
</organism>
<feature type="compositionally biased region" description="Polar residues" evidence="1">
    <location>
        <begin position="106"/>
        <end position="117"/>
    </location>
</feature>
<dbReference type="CDD" id="cd02440">
    <property type="entry name" value="AdoMet_MTases"/>
    <property type="match status" value="1"/>
</dbReference>
<keyword evidence="3" id="KW-1185">Reference proteome</keyword>
<reference evidence="2 3" key="1">
    <citation type="submission" date="2016-10" db="EMBL/GenBank/DDBJ databases">
        <authorList>
            <person name="de Groot N.N."/>
        </authorList>
    </citation>
    <scope>NUCLEOTIDE SEQUENCE [LARGE SCALE GENOMIC DNA]</scope>
    <source>
        <strain evidence="2 3">CBS 141442</strain>
    </source>
</reference>
<dbReference type="Proteomes" id="UP000182334">
    <property type="component" value="Chromosome VII"/>
</dbReference>
<dbReference type="STRING" id="45354.A0A1L0DZU1"/>